<keyword evidence="5" id="KW-0813">Transport</keyword>
<dbReference type="FunFam" id="2.70.150.10:FF:000020">
    <property type="entry name" value="Copper-exporting P-type ATPase A"/>
    <property type="match status" value="1"/>
</dbReference>
<dbReference type="SFLD" id="SFLDG00002">
    <property type="entry name" value="C1.7:_P-type_atpase_like"/>
    <property type="match status" value="1"/>
</dbReference>
<gene>
    <name evidence="26" type="ORF">C8P63_114103</name>
</gene>
<feature type="transmembrane region" description="Helical" evidence="23">
    <location>
        <begin position="190"/>
        <end position="211"/>
    </location>
</feature>
<feature type="transmembrane region" description="Helical" evidence="23">
    <location>
        <begin position="746"/>
        <end position="763"/>
    </location>
</feature>
<dbReference type="GO" id="GO:0055070">
    <property type="term" value="P:copper ion homeostasis"/>
    <property type="evidence" value="ECO:0007669"/>
    <property type="project" value="TreeGrafter"/>
</dbReference>
<dbReference type="PRINTS" id="PR00119">
    <property type="entry name" value="CATATPASE"/>
</dbReference>
<evidence type="ECO:0000256" key="13">
    <source>
        <dbReference type="ARBA" id="ARBA00022840"/>
    </source>
</evidence>
<protein>
    <recommendedName>
        <fullName evidence="4">Copper-exporting P-type ATPase</fullName>
        <ecNumber evidence="3">7.2.2.8</ecNumber>
    </recommendedName>
    <alternativeName>
        <fullName evidence="20">Copper-exporting P-type ATPase A</fullName>
    </alternativeName>
    <alternativeName>
        <fullName evidence="21">Cu(+)-exporting ATPase</fullName>
    </alternativeName>
</protein>
<keyword evidence="7" id="KW-0597">Phosphoprotein</keyword>
<evidence type="ECO:0000256" key="8">
    <source>
        <dbReference type="ARBA" id="ARBA00022692"/>
    </source>
</evidence>
<keyword evidence="10" id="KW-0677">Repeat</keyword>
<comment type="subcellular location">
    <subcellularLocation>
        <location evidence="1">Cell membrane</location>
        <topology evidence="1">Multi-pass membrane protein</topology>
    </subcellularLocation>
</comment>
<evidence type="ECO:0000313" key="26">
    <source>
        <dbReference type="EMBL" id="PTX58921.1"/>
    </source>
</evidence>
<evidence type="ECO:0000256" key="4">
    <source>
        <dbReference type="ARBA" id="ARBA00015102"/>
    </source>
</evidence>
<keyword evidence="27" id="KW-1185">Reference proteome</keyword>
<keyword evidence="9 23" id="KW-0479">Metal-binding</keyword>
<dbReference type="AlphaFoldDB" id="A0A2T6BS64"/>
<evidence type="ECO:0000313" key="27">
    <source>
        <dbReference type="Proteomes" id="UP000244240"/>
    </source>
</evidence>
<dbReference type="PANTHER" id="PTHR43520:SF8">
    <property type="entry name" value="P-TYPE CU(+) TRANSPORTER"/>
    <property type="match status" value="1"/>
</dbReference>
<comment type="similarity">
    <text evidence="2 23">Belongs to the cation transport ATPase (P-type) (TC 3.A.3) family. Type IB subfamily.</text>
</comment>
<evidence type="ECO:0000256" key="19">
    <source>
        <dbReference type="ARBA" id="ARBA00023136"/>
    </source>
</evidence>
<dbReference type="PROSITE" id="PS01047">
    <property type="entry name" value="HMA_1"/>
    <property type="match status" value="1"/>
</dbReference>
<dbReference type="PROSITE" id="PS00154">
    <property type="entry name" value="ATPASE_E1_E2"/>
    <property type="match status" value="1"/>
</dbReference>
<dbReference type="Pfam" id="PF00122">
    <property type="entry name" value="E1-E2_ATPase"/>
    <property type="match status" value="1"/>
</dbReference>
<dbReference type="InterPro" id="IPR059000">
    <property type="entry name" value="ATPase_P-type_domA"/>
</dbReference>
<name>A0A2T6BS64_9BACL</name>
<organism evidence="26 27">
    <name type="scientific">Melghirimyces profundicolus</name>
    <dbReference type="NCBI Taxonomy" id="1242148"/>
    <lineage>
        <taxon>Bacteria</taxon>
        <taxon>Bacillati</taxon>
        <taxon>Bacillota</taxon>
        <taxon>Bacilli</taxon>
        <taxon>Bacillales</taxon>
        <taxon>Thermoactinomycetaceae</taxon>
        <taxon>Melghirimyces</taxon>
    </lineage>
</organism>
<evidence type="ECO:0000256" key="9">
    <source>
        <dbReference type="ARBA" id="ARBA00022723"/>
    </source>
</evidence>
<dbReference type="InterPro" id="IPR001757">
    <property type="entry name" value="P_typ_ATPase"/>
</dbReference>
<keyword evidence="15" id="KW-1278">Translocase</keyword>
<dbReference type="GO" id="GO:0043682">
    <property type="term" value="F:P-type divalent copper transporter activity"/>
    <property type="evidence" value="ECO:0007669"/>
    <property type="project" value="TreeGrafter"/>
</dbReference>
<dbReference type="CDD" id="cd02094">
    <property type="entry name" value="P-type_ATPase_Cu-like"/>
    <property type="match status" value="1"/>
</dbReference>
<reference evidence="26 27" key="1">
    <citation type="submission" date="2018-04" db="EMBL/GenBank/DDBJ databases">
        <title>Genomic Encyclopedia of Archaeal and Bacterial Type Strains, Phase II (KMG-II): from individual species to whole genera.</title>
        <authorList>
            <person name="Goeker M."/>
        </authorList>
    </citation>
    <scope>NUCLEOTIDE SEQUENCE [LARGE SCALE GENOMIC DNA]</scope>
    <source>
        <strain evidence="26 27">DSM 45787</strain>
    </source>
</reference>
<dbReference type="GO" id="GO:0005507">
    <property type="term" value="F:copper ion binding"/>
    <property type="evidence" value="ECO:0007669"/>
    <property type="project" value="InterPro"/>
</dbReference>
<dbReference type="Gene3D" id="3.40.1110.10">
    <property type="entry name" value="Calcium-transporting ATPase, cytoplasmic domain N"/>
    <property type="match status" value="1"/>
</dbReference>
<feature type="transmembrane region" description="Helical" evidence="23">
    <location>
        <begin position="431"/>
        <end position="454"/>
    </location>
</feature>
<dbReference type="GO" id="GO:0016887">
    <property type="term" value="F:ATP hydrolysis activity"/>
    <property type="evidence" value="ECO:0007669"/>
    <property type="project" value="InterPro"/>
</dbReference>
<accession>A0A2T6BS64</accession>
<evidence type="ECO:0000256" key="3">
    <source>
        <dbReference type="ARBA" id="ARBA00012517"/>
    </source>
</evidence>
<dbReference type="InterPro" id="IPR044492">
    <property type="entry name" value="P_typ_ATPase_HD_dom"/>
</dbReference>
<dbReference type="Gene3D" id="3.30.70.100">
    <property type="match status" value="2"/>
</dbReference>
<evidence type="ECO:0000256" key="15">
    <source>
        <dbReference type="ARBA" id="ARBA00022967"/>
    </source>
</evidence>
<evidence type="ECO:0000256" key="18">
    <source>
        <dbReference type="ARBA" id="ARBA00023065"/>
    </source>
</evidence>
<comment type="caution">
    <text evidence="26">The sequence shown here is derived from an EMBL/GenBank/DDBJ whole genome shotgun (WGS) entry which is preliminary data.</text>
</comment>
<feature type="transmembrane region" description="Helical" evidence="23">
    <location>
        <begin position="223"/>
        <end position="245"/>
    </location>
</feature>
<feature type="coiled-coil region" evidence="24">
    <location>
        <begin position="577"/>
        <end position="604"/>
    </location>
</feature>
<dbReference type="SFLD" id="SFLDF00027">
    <property type="entry name" value="p-type_atpase"/>
    <property type="match status" value="1"/>
</dbReference>
<dbReference type="GO" id="GO:0005524">
    <property type="term" value="F:ATP binding"/>
    <property type="evidence" value="ECO:0007669"/>
    <property type="project" value="UniProtKB-UniRule"/>
</dbReference>
<dbReference type="PRINTS" id="PR00943">
    <property type="entry name" value="CUATPASE"/>
</dbReference>
<dbReference type="NCBIfam" id="TIGR01525">
    <property type="entry name" value="ATPase-IB_hvy"/>
    <property type="match status" value="1"/>
</dbReference>
<dbReference type="FunFam" id="3.30.70.100:FF:000005">
    <property type="entry name" value="Copper-exporting P-type ATPase A"/>
    <property type="match status" value="2"/>
</dbReference>
<feature type="transmembrane region" description="Helical" evidence="23">
    <location>
        <begin position="251"/>
        <end position="269"/>
    </location>
</feature>
<dbReference type="Gene3D" id="3.40.50.1000">
    <property type="entry name" value="HAD superfamily/HAD-like"/>
    <property type="match status" value="1"/>
</dbReference>
<dbReference type="InterPro" id="IPR023299">
    <property type="entry name" value="ATPase_P-typ_cyto_dom_N"/>
</dbReference>
<evidence type="ECO:0000256" key="22">
    <source>
        <dbReference type="ARBA" id="ARBA00049289"/>
    </source>
</evidence>
<keyword evidence="14" id="KW-0460">Magnesium</keyword>
<dbReference type="SUPFAM" id="SSF81653">
    <property type="entry name" value="Calcium ATPase, transduction domain A"/>
    <property type="match status" value="1"/>
</dbReference>
<evidence type="ECO:0000256" key="17">
    <source>
        <dbReference type="ARBA" id="ARBA00023008"/>
    </source>
</evidence>
<keyword evidence="11 23" id="KW-0547">Nucleotide-binding</keyword>
<dbReference type="NCBIfam" id="TIGR01511">
    <property type="entry name" value="ATPase-IB1_Cu"/>
    <property type="match status" value="1"/>
</dbReference>
<evidence type="ECO:0000256" key="14">
    <source>
        <dbReference type="ARBA" id="ARBA00022842"/>
    </source>
</evidence>
<dbReference type="PRINTS" id="PR00942">
    <property type="entry name" value="CUATPASEI"/>
</dbReference>
<feature type="transmembrane region" description="Helical" evidence="23">
    <location>
        <begin position="769"/>
        <end position="787"/>
    </location>
</feature>
<dbReference type="InterPro" id="IPR027256">
    <property type="entry name" value="P-typ_ATPase_IB"/>
</dbReference>
<evidence type="ECO:0000256" key="7">
    <source>
        <dbReference type="ARBA" id="ARBA00022553"/>
    </source>
</evidence>
<comment type="catalytic activity">
    <reaction evidence="22">
        <text>Cu(+)(in) + ATP + H2O = Cu(+)(out) + ADP + phosphate + H(+)</text>
        <dbReference type="Rhea" id="RHEA:25792"/>
        <dbReference type="ChEBI" id="CHEBI:15377"/>
        <dbReference type="ChEBI" id="CHEBI:15378"/>
        <dbReference type="ChEBI" id="CHEBI:30616"/>
        <dbReference type="ChEBI" id="CHEBI:43474"/>
        <dbReference type="ChEBI" id="CHEBI:49552"/>
        <dbReference type="ChEBI" id="CHEBI:456216"/>
        <dbReference type="EC" id="7.2.2.8"/>
    </reaction>
</comment>
<dbReference type="EMBL" id="QBKR01000014">
    <property type="protein sequence ID" value="PTX58921.1"/>
    <property type="molecule type" value="Genomic_DNA"/>
</dbReference>
<evidence type="ECO:0000256" key="24">
    <source>
        <dbReference type="SAM" id="Coils"/>
    </source>
</evidence>
<dbReference type="Pfam" id="PF00702">
    <property type="entry name" value="Hydrolase"/>
    <property type="match status" value="1"/>
</dbReference>
<evidence type="ECO:0000256" key="12">
    <source>
        <dbReference type="ARBA" id="ARBA00022796"/>
    </source>
</evidence>
<dbReference type="RefSeq" id="WP_108024148.1">
    <property type="nucleotide sequence ID" value="NZ_QBKR01000014.1"/>
</dbReference>
<keyword evidence="16 23" id="KW-1133">Transmembrane helix</keyword>
<evidence type="ECO:0000256" key="2">
    <source>
        <dbReference type="ARBA" id="ARBA00006024"/>
    </source>
</evidence>
<dbReference type="InterPro" id="IPR018303">
    <property type="entry name" value="ATPase_P-typ_P_site"/>
</dbReference>
<keyword evidence="18" id="KW-0406">Ion transport</keyword>
<dbReference type="GO" id="GO:0005886">
    <property type="term" value="C:plasma membrane"/>
    <property type="evidence" value="ECO:0007669"/>
    <property type="project" value="UniProtKB-SubCell"/>
</dbReference>
<dbReference type="GO" id="GO:0140581">
    <property type="term" value="F:P-type monovalent copper transporter activity"/>
    <property type="evidence" value="ECO:0007669"/>
    <property type="project" value="UniProtKB-EC"/>
</dbReference>
<dbReference type="InterPro" id="IPR023298">
    <property type="entry name" value="ATPase_P-typ_TM_dom_sf"/>
</dbReference>
<dbReference type="SFLD" id="SFLDS00003">
    <property type="entry name" value="Haloacid_Dehalogenase"/>
    <property type="match status" value="1"/>
</dbReference>
<evidence type="ECO:0000259" key="25">
    <source>
        <dbReference type="PROSITE" id="PS50846"/>
    </source>
</evidence>
<keyword evidence="8 23" id="KW-0812">Transmembrane</keyword>
<feature type="transmembrane region" description="Helical" evidence="23">
    <location>
        <begin position="403"/>
        <end position="425"/>
    </location>
</feature>
<dbReference type="PANTHER" id="PTHR43520">
    <property type="entry name" value="ATP7, ISOFORM B"/>
    <property type="match status" value="1"/>
</dbReference>
<dbReference type="NCBIfam" id="TIGR00003">
    <property type="entry name" value="copper ion binding protein"/>
    <property type="match status" value="2"/>
</dbReference>
<keyword evidence="6 23" id="KW-1003">Cell membrane</keyword>
<evidence type="ECO:0000256" key="23">
    <source>
        <dbReference type="RuleBase" id="RU362081"/>
    </source>
</evidence>
<evidence type="ECO:0000256" key="16">
    <source>
        <dbReference type="ARBA" id="ARBA00022989"/>
    </source>
</evidence>
<dbReference type="InterPro" id="IPR017969">
    <property type="entry name" value="Heavy-metal-associated_CS"/>
</dbReference>
<dbReference type="Proteomes" id="UP000244240">
    <property type="component" value="Unassembled WGS sequence"/>
</dbReference>
<dbReference type="PROSITE" id="PS50846">
    <property type="entry name" value="HMA_2"/>
    <property type="match status" value="2"/>
</dbReference>
<keyword evidence="13 23" id="KW-0067">ATP-binding</keyword>
<feature type="transmembrane region" description="Helical" evidence="23">
    <location>
        <begin position="159"/>
        <end position="178"/>
    </location>
</feature>
<evidence type="ECO:0000256" key="5">
    <source>
        <dbReference type="ARBA" id="ARBA00022448"/>
    </source>
</evidence>
<evidence type="ECO:0000256" key="11">
    <source>
        <dbReference type="ARBA" id="ARBA00022741"/>
    </source>
</evidence>
<keyword evidence="17" id="KW-0186">Copper</keyword>
<dbReference type="SUPFAM" id="SSF56784">
    <property type="entry name" value="HAD-like"/>
    <property type="match status" value="1"/>
</dbReference>
<evidence type="ECO:0000256" key="21">
    <source>
        <dbReference type="ARBA" id="ARBA00033239"/>
    </source>
</evidence>
<dbReference type="Pfam" id="PF00403">
    <property type="entry name" value="HMA"/>
    <property type="match status" value="2"/>
</dbReference>
<keyword evidence="12" id="KW-0187">Copper transport</keyword>
<evidence type="ECO:0000256" key="6">
    <source>
        <dbReference type="ARBA" id="ARBA00022475"/>
    </source>
</evidence>
<proteinExistence type="inferred from homology"/>
<dbReference type="OrthoDB" id="9813266at2"/>
<dbReference type="SUPFAM" id="SSF81665">
    <property type="entry name" value="Calcium ATPase, transmembrane domain M"/>
    <property type="match status" value="1"/>
</dbReference>
<feature type="domain" description="HMA" evidence="25">
    <location>
        <begin position="3"/>
        <end position="69"/>
    </location>
</feature>
<dbReference type="InterPro" id="IPR006121">
    <property type="entry name" value="HMA_dom"/>
</dbReference>
<keyword evidence="24" id="KW-0175">Coiled coil</keyword>
<dbReference type="InterPro" id="IPR006122">
    <property type="entry name" value="HMA_Cu_ion-bd"/>
</dbReference>
<dbReference type="EC" id="7.2.2.8" evidence="3"/>
<dbReference type="SUPFAM" id="SSF55008">
    <property type="entry name" value="HMA, heavy metal-associated domain"/>
    <property type="match status" value="2"/>
</dbReference>
<evidence type="ECO:0000256" key="10">
    <source>
        <dbReference type="ARBA" id="ARBA00022737"/>
    </source>
</evidence>
<dbReference type="InterPro" id="IPR036412">
    <property type="entry name" value="HAD-like_sf"/>
</dbReference>
<dbReference type="CDD" id="cd00371">
    <property type="entry name" value="HMA"/>
    <property type="match status" value="2"/>
</dbReference>
<dbReference type="NCBIfam" id="TIGR01494">
    <property type="entry name" value="ATPase_P-type"/>
    <property type="match status" value="1"/>
</dbReference>
<feature type="domain" description="HMA" evidence="25">
    <location>
        <begin position="71"/>
        <end position="137"/>
    </location>
</feature>
<dbReference type="Gene3D" id="2.70.150.10">
    <property type="entry name" value="Calcium-transporting ATPase, cytoplasmic transduction domain A"/>
    <property type="match status" value="1"/>
</dbReference>
<sequence>MSPSFEVKVEGMHCASCAQRIEKGLSRMEGIEEVSLNPATEKASLTYDPDQVSSTDIVKKIRDLGYDVANEEVELDIHGMTCASCAARIEKALNRMDGVTEARINLATERGSVAYHPESVELEAILQKVQDLGYEAAPREEETALTEGRDKEIGFQKRLFLVAAVLSVPLVWTMFHHWEPLAWLVPDILLNGYVQLLLATPVQFYAGWRFYRGAWKSLKHGSANMDVLVALGTSAAYFYSLYILLTGGNALYFETAAIIITLILLGKLLEARAKGRTSEAIRKLMDLKAKKAVVVRNGEEIEVPVEEVVEGDTLRVRPGEKIPVDGVVLEGQSAVDESMLTGESIPVDKSEGDEVIGATLNKNGTLTFRATKVGKETALSQIIRIVEEAQGTKAPVQRLADRIASIFVPIVLVIAATTFLLWYFLFAPGNLEVAILNLTAVLVIACPCSLGLATPTSIMVGTGKGAENGILFKGGQYLEQTHRIDAVILDKTGTLTKGEPELTDILPANDWSEEELLRWAASAEKASEHPLAQAIVRKAEEQQAELLPSDRFKAIPGHGIQTVIGGKPVWIGTDKLMREQEVPVEDLEKEKERLEEEGKTAMWVAVNGQPAGLIAVADTVKETSAQAVRQLTDMGIEVWMVTGDNERTARAIADQVGIQHVRAEVLPEDKAKEVNRLQDEGKTVAMVGDGINDAPALAAADIGMAVGTGTDVAIEAADVTLMSEDLRTIPAAIRMSRLTLRNIKQNLFWAFFYNSVGIPVAAAGLLAPWIAGAAMAFSSVTVVSNALRLKRVRLMKSA</sequence>
<evidence type="ECO:0000256" key="20">
    <source>
        <dbReference type="ARBA" id="ARBA00029719"/>
    </source>
</evidence>
<dbReference type="FunFam" id="3.40.50.1000:FF:000144">
    <property type="entry name" value="copper-transporting ATPase 1 isoform X2"/>
    <property type="match status" value="1"/>
</dbReference>
<keyword evidence="19 23" id="KW-0472">Membrane</keyword>
<dbReference type="InterPro" id="IPR036163">
    <property type="entry name" value="HMA_dom_sf"/>
</dbReference>
<dbReference type="InterPro" id="IPR008250">
    <property type="entry name" value="ATPase_P-typ_transduc_dom_A_sf"/>
</dbReference>
<evidence type="ECO:0000256" key="1">
    <source>
        <dbReference type="ARBA" id="ARBA00004651"/>
    </source>
</evidence>
<dbReference type="InterPro" id="IPR023214">
    <property type="entry name" value="HAD_sf"/>
</dbReference>